<feature type="domain" description="Transposase IS204/IS1001/IS1096/IS1165 DDE" evidence="1">
    <location>
        <begin position="87"/>
        <end position="316"/>
    </location>
</feature>
<dbReference type="NCBIfam" id="NF033550">
    <property type="entry name" value="transpos_ISL3"/>
    <property type="match status" value="1"/>
</dbReference>
<evidence type="ECO:0000259" key="1">
    <source>
        <dbReference type="Pfam" id="PF01610"/>
    </source>
</evidence>
<dbReference type="EMBL" id="JABTTY010000001">
    <property type="protein sequence ID" value="MBE7525172.1"/>
    <property type="molecule type" value="Genomic_DNA"/>
</dbReference>
<dbReference type="InterPro" id="IPR002560">
    <property type="entry name" value="Transposase_DDE"/>
</dbReference>
<gene>
    <name evidence="2" type="ORF">HS096_02150</name>
</gene>
<proteinExistence type="predicted"/>
<dbReference type="InterPro" id="IPR047951">
    <property type="entry name" value="Transpos_ISL3"/>
</dbReference>
<dbReference type="Proteomes" id="UP000710385">
    <property type="component" value="Unassembled WGS sequence"/>
</dbReference>
<protein>
    <submittedName>
        <fullName evidence="2">ISL3 family transposase</fullName>
    </submittedName>
</protein>
<comment type="caution">
    <text evidence="2">The sequence shown here is derived from an EMBL/GenBank/DDBJ whole genome shotgun (WGS) entry which is preliminary data.</text>
</comment>
<organism evidence="2 3">
    <name type="scientific">candidate division WWE3 bacterium</name>
    <dbReference type="NCBI Taxonomy" id="2053526"/>
    <lineage>
        <taxon>Bacteria</taxon>
        <taxon>Katanobacteria</taxon>
    </lineage>
</organism>
<evidence type="ECO:0000313" key="3">
    <source>
        <dbReference type="Proteomes" id="UP000710385"/>
    </source>
</evidence>
<sequence>MRNSSSLEATIRDFRCQRCGIFREALPGIDRRKTTERFRSLILPKIRDRSFSAVGKEYGISAMSLIRSARSLMDQVPTAWPEEPFVLGIDEHSFAGRDLVITLTDITHHKLLGILTDDRNATLAAWFRTMPKRAQSLIKTVCTDMHGGYRSVVEKELPGMPIVIDKFHVIQHFNFHLGQLRSLYTTSKWPLPKQLLEKNKEDLDEKERVELDVIFKRYPAIAEFWRMKEIMRTVYRMKKPEEAARRFDSLLQGLECDPRSRWQELYRTLKRWRPYILNYFSCGRTTNAYTEGVHTRIKLLKRISYGFRNKLNYIAKMTLAFIPILTLLDLLKRHLV</sequence>
<name>A0A928Y654_UNCKA</name>
<dbReference type="PANTHER" id="PTHR33498">
    <property type="entry name" value="TRANSPOSASE FOR INSERTION SEQUENCE ELEMENT IS1557"/>
    <property type="match status" value="1"/>
</dbReference>
<accession>A0A928Y654</accession>
<reference evidence="2" key="1">
    <citation type="submission" date="2020-05" db="EMBL/GenBank/DDBJ databases">
        <title>High-Quality Genomes of Partial-Nitritation/Anammox System by Hierarchical Clustering Based Hybrid Assembly.</title>
        <authorList>
            <person name="Liu L."/>
            <person name="Wang Y."/>
            <person name="Che Y."/>
            <person name="Chen Y."/>
            <person name="Xia Y."/>
            <person name="Luo R."/>
            <person name="Cheng S.H."/>
            <person name="Zheng C."/>
            <person name="Zhang T."/>
        </authorList>
    </citation>
    <scope>NUCLEOTIDE SEQUENCE</scope>
    <source>
        <strain evidence="2">H1_PAT1</strain>
    </source>
</reference>
<dbReference type="AlphaFoldDB" id="A0A928Y654"/>
<evidence type="ECO:0000313" key="2">
    <source>
        <dbReference type="EMBL" id="MBE7525172.1"/>
    </source>
</evidence>
<dbReference type="PANTHER" id="PTHR33498:SF1">
    <property type="entry name" value="TRANSPOSASE FOR INSERTION SEQUENCE ELEMENT IS1557"/>
    <property type="match status" value="1"/>
</dbReference>
<dbReference type="Pfam" id="PF01610">
    <property type="entry name" value="DDE_Tnp_ISL3"/>
    <property type="match status" value="1"/>
</dbReference>